<reference evidence="9 10" key="1">
    <citation type="submission" date="2024-05" db="EMBL/GenBank/DDBJ databases">
        <authorList>
            <person name="Wallberg A."/>
        </authorList>
    </citation>
    <scope>NUCLEOTIDE SEQUENCE [LARGE SCALE GENOMIC DNA]</scope>
</reference>
<feature type="compositionally biased region" description="Basic and acidic residues" evidence="7">
    <location>
        <begin position="124"/>
        <end position="133"/>
    </location>
</feature>
<comment type="caution">
    <text evidence="9">The sequence shown here is derived from an EMBL/GenBank/DDBJ whole genome shotgun (WGS) entry which is preliminary data.</text>
</comment>
<evidence type="ECO:0000256" key="5">
    <source>
        <dbReference type="ARBA" id="ARBA00023242"/>
    </source>
</evidence>
<evidence type="ECO:0000256" key="1">
    <source>
        <dbReference type="ARBA" id="ARBA00022723"/>
    </source>
</evidence>
<evidence type="ECO:0000313" key="9">
    <source>
        <dbReference type="EMBL" id="CAL4138647.1"/>
    </source>
</evidence>
<keyword evidence="4" id="KW-0862">Zinc</keyword>
<dbReference type="InterPro" id="IPR036236">
    <property type="entry name" value="Znf_C2H2_sf"/>
</dbReference>
<keyword evidence="1" id="KW-0479">Metal-binding</keyword>
<feature type="domain" description="C2H2-type" evidence="8">
    <location>
        <begin position="147"/>
        <end position="174"/>
    </location>
</feature>
<dbReference type="PROSITE" id="PS50157">
    <property type="entry name" value="ZINC_FINGER_C2H2_2"/>
    <property type="match status" value="2"/>
</dbReference>
<evidence type="ECO:0000256" key="4">
    <source>
        <dbReference type="ARBA" id="ARBA00022833"/>
    </source>
</evidence>
<dbReference type="SUPFAM" id="SSF57667">
    <property type="entry name" value="beta-beta-alpha zinc fingers"/>
    <property type="match status" value="1"/>
</dbReference>
<name>A0AAV2RT80_MEGNR</name>
<dbReference type="Proteomes" id="UP001497623">
    <property type="component" value="Unassembled WGS sequence"/>
</dbReference>
<keyword evidence="5" id="KW-0539">Nucleus</keyword>
<dbReference type="AlphaFoldDB" id="A0AAV2RT80"/>
<evidence type="ECO:0000256" key="6">
    <source>
        <dbReference type="PROSITE-ProRule" id="PRU00042"/>
    </source>
</evidence>
<dbReference type="GO" id="GO:0000978">
    <property type="term" value="F:RNA polymerase II cis-regulatory region sequence-specific DNA binding"/>
    <property type="evidence" value="ECO:0007669"/>
    <property type="project" value="TreeGrafter"/>
</dbReference>
<evidence type="ECO:0000259" key="8">
    <source>
        <dbReference type="PROSITE" id="PS50157"/>
    </source>
</evidence>
<evidence type="ECO:0000256" key="2">
    <source>
        <dbReference type="ARBA" id="ARBA00022737"/>
    </source>
</evidence>
<dbReference type="FunFam" id="3.30.160.60:FF:002672">
    <property type="entry name" value="Zinc finger protein 347"/>
    <property type="match status" value="1"/>
</dbReference>
<organism evidence="9 10">
    <name type="scientific">Meganyctiphanes norvegica</name>
    <name type="common">Northern krill</name>
    <name type="synonym">Thysanopoda norvegica</name>
    <dbReference type="NCBI Taxonomy" id="48144"/>
    <lineage>
        <taxon>Eukaryota</taxon>
        <taxon>Metazoa</taxon>
        <taxon>Ecdysozoa</taxon>
        <taxon>Arthropoda</taxon>
        <taxon>Crustacea</taxon>
        <taxon>Multicrustacea</taxon>
        <taxon>Malacostraca</taxon>
        <taxon>Eumalacostraca</taxon>
        <taxon>Eucarida</taxon>
        <taxon>Euphausiacea</taxon>
        <taxon>Euphausiidae</taxon>
        <taxon>Meganyctiphanes</taxon>
    </lineage>
</organism>
<proteinExistence type="predicted"/>
<dbReference type="Pfam" id="PF13465">
    <property type="entry name" value="zf-H2C2_2"/>
    <property type="match status" value="1"/>
</dbReference>
<dbReference type="GO" id="GO:0008270">
    <property type="term" value="F:zinc ion binding"/>
    <property type="evidence" value="ECO:0007669"/>
    <property type="project" value="UniProtKB-KW"/>
</dbReference>
<accession>A0AAV2RT80</accession>
<dbReference type="EMBL" id="CAXKWB010030857">
    <property type="protein sequence ID" value="CAL4138647.1"/>
    <property type="molecule type" value="Genomic_DNA"/>
</dbReference>
<dbReference type="SMART" id="SM00355">
    <property type="entry name" value="ZnF_C2H2"/>
    <property type="match status" value="2"/>
</dbReference>
<keyword evidence="3 6" id="KW-0863">Zinc-finger</keyword>
<gene>
    <name evidence="9" type="ORF">MNOR_LOCUS28246</name>
</gene>
<evidence type="ECO:0000256" key="7">
    <source>
        <dbReference type="SAM" id="MobiDB-lite"/>
    </source>
</evidence>
<dbReference type="PANTHER" id="PTHR23235">
    <property type="entry name" value="KRUEPPEL-LIKE TRANSCRIPTION FACTOR"/>
    <property type="match status" value="1"/>
</dbReference>
<dbReference type="FunFam" id="3.30.160.60:FF:000218">
    <property type="entry name" value="Zinc finger protein 10"/>
    <property type="match status" value="1"/>
</dbReference>
<evidence type="ECO:0000256" key="3">
    <source>
        <dbReference type="ARBA" id="ARBA00022771"/>
    </source>
</evidence>
<keyword evidence="10" id="KW-1185">Reference proteome</keyword>
<dbReference type="PANTHER" id="PTHR23235:SF142">
    <property type="entry name" value="ZINC FINGER PROTEIN 384"/>
    <property type="match status" value="1"/>
</dbReference>
<dbReference type="GO" id="GO:0000981">
    <property type="term" value="F:DNA-binding transcription factor activity, RNA polymerase II-specific"/>
    <property type="evidence" value="ECO:0007669"/>
    <property type="project" value="TreeGrafter"/>
</dbReference>
<keyword evidence="2" id="KW-0677">Repeat</keyword>
<feature type="non-terminal residue" evidence="9">
    <location>
        <position position="196"/>
    </location>
</feature>
<sequence length="196" mass="22672">MMTKLKIKEEKFNEAKVMGVNEPNNLINEQCSKFQVENSIITDTTIIKEGEEMVTHKFNDLDDSPIGRTDHSSVGEDADTYFDHVRVRVKLEDNAGHLMEPTYVKCSHIDPKEQHCHSEVINEYDNNKSDRDNNVSSNTINTGERPHQCSQCGKGFLKHLNLKIHMKTHTGERPYQCSQCDKAFVRNRYLVHHMRN</sequence>
<feature type="domain" description="C2H2-type" evidence="8">
    <location>
        <begin position="175"/>
        <end position="196"/>
    </location>
</feature>
<dbReference type="Gene3D" id="3.30.160.60">
    <property type="entry name" value="Classic Zinc Finger"/>
    <property type="match status" value="2"/>
</dbReference>
<dbReference type="PROSITE" id="PS00028">
    <property type="entry name" value="ZINC_FINGER_C2H2_1"/>
    <property type="match status" value="1"/>
</dbReference>
<protein>
    <recommendedName>
        <fullName evidence="8">C2H2-type domain-containing protein</fullName>
    </recommendedName>
</protein>
<evidence type="ECO:0000313" key="10">
    <source>
        <dbReference type="Proteomes" id="UP001497623"/>
    </source>
</evidence>
<dbReference type="InterPro" id="IPR013087">
    <property type="entry name" value="Znf_C2H2_type"/>
</dbReference>
<feature type="region of interest" description="Disordered" evidence="7">
    <location>
        <begin position="124"/>
        <end position="146"/>
    </location>
</feature>